<gene>
    <name evidence="8" type="ORF">GCM10022226_40300</name>
</gene>
<keyword evidence="5 6" id="KW-0472">Membrane</keyword>
<comment type="subcellular location">
    <subcellularLocation>
        <location evidence="1">Cell membrane</location>
        <topology evidence="1">Multi-pass membrane protein</topology>
    </subcellularLocation>
</comment>
<dbReference type="PROSITE" id="PS50850">
    <property type="entry name" value="MFS"/>
    <property type="match status" value="1"/>
</dbReference>
<reference evidence="9" key="1">
    <citation type="journal article" date="2019" name="Int. J. Syst. Evol. Microbiol.">
        <title>The Global Catalogue of Microorganisms (GCM) 10K type strain sequencing project: providing services to taxonomists for standard genome sequencing and annotation.</title>
        <authorList>
            <consortium name="The Broad Institute Genomics Platform"/>
            <consortium name="The Broad Institute Genome Sequencing Center for Infectious Disease"/>
            <person name="Wu L."/>
            <person name="Ma J."/>
        </authorList>
    </citation>
    <scope>NUCLEOTIDE SEQUENCE [LARGE SCALE GENOMIC DNA]</scope>
    <source>
        <strain evidence="9">JCM 16908</strain>
    </source>
</reference>
<accession>A0ABP7IDF0</accession>
<evidence type="ECO:0000256" key="2">
    <source>
        <dbReference type="ARBA" id="ARBA00022475"/>
    </source>
</evidence>
<feature type="transmembrane region" description="Helical" evidence="6">
    <location>
        <begin position="388"/>
        <end position="409"/>
    </location>
</feature>
<dbReference type="CDD" id="cd06173">
    <property type="entry name" value="MFS_MefA_like"/>
    <property type="match status" value="1"/>
</dbReference>
<name>A0ABP7IDF0_9ACTN</name>
<evidence type="ECO:0000313" key="9">
    <source>
        <dbReference type="Proteomes" id="UP001500888"/>
    </source>
</evidence>
<dbReference type="InterPro" id="IPR036259">
    <property type="entry name" value="MFS_trans_sf"/>
</dbReference>
<feature type="transmembrane region" description="Helical" evidence="6">
    <location>
        <begin position="29"/>
        <end position="51"/>
    </location>
</feature>
<feature type="transmembrane region" description="Helical" evidence="6">
    <location>
        <begin position="298"/>
        <end position="316"/>
    </location>
</feature>
<dbReference type="RefSeq" id="WP_344942090.1">
    <property type="nucleotide sequence ID" value="NZ_BAAAZR010000009.1"/>
</dbReference>
<keyword evidence="2" id="KW-1003">Cell membrane</keyword>
<evidence type="ECO:0000313" key="8">
    <source>
        <dbReference type="EMBL" id="GAA3815507.1"/>
    </source>
</evidence>
<dbReference type="SUPFAM" id="SSF103473">
    <property type="entry name" value="MFS general substrate transporter"/>
    <property type="match status" value="1"/>
</dbReference>
<dbReference type="InterPro" id="IPR011701">
    <property type="entry name" value="MFS"/>
</dbReference>
<feature type="transmembrane region" description="Helical" evidence="6">
    <location>
        <begin position="57"/>
        <end position="77"/>
    </location>
</feature>
<keyword evidence="9" id="KW-1185">Reference proteome</keyword>
<feature type="transmembrane region" description="Helical" evidence="6">
    <location>
        <begin position="178"/>
        <end position="197"/>
    </location>
</feature>
<comment type="caution">
    <text evidence="8">The sequence shown here is derived from an EMBL/GenBank/DDBJ whole genome shotgun (WGS) entry which is preliminary data.</text>
</comment>
<feature type="transmembrane region" description="Helical" evidence="6">
    <location>
        <begin position="229"/>
        <end position="252"/>
    </location>
</feature>
<dbReference type="PANTHER" id="PTHR23513">
    <property type="entry name" value="INTEGRAL MEMBRANE EFFLUX PROTEIN-RELATED"/>
    <property type="match status" value="1"/>
</dbReference>
<dbReference type="EMBL" id="BAAAZR010000009">
    <property type="protein sequence ID" value="GAA3815507.1"/>
    <property type="molecule type" value="Genomic_DNA"/>
</dbReference>
<keyword evidence="4 6" id="KW-1133">Transmembrane helix</keyword>
<dbReference type="Pfam" id="PF07690">
    <property type="entry name" value="MFS_1"/>
    <property type="match status" value="1"/>
</dbReference>
<feature type="transmembrane region" description="Helical" evidence="6">
    <location>
        <begin position="322"/>
        <end position="348"/>
    </location>
</feature>
<organism evidence="8 9">
    <name type="scientific">Sphaerisporangium flaviroseum</name>
    <dbReference type="NCBI Taxonomy" id="509199"/>
    <lineage>
        <taxon>Bacteria</taxon>
        <taxon>Bacillati</taxon>
        <taxon>Actinomycetota</taxon>
        <taxon>Actinomycetes</taxon>
        <taxon>Streptosporangiales</taxon>
        <taxon>Streptosporangiaceae</taxon>
        <taxon>Sphaerisporangium</taxon>
    </lineage>
</organism>
<sequence length="429" mass="45115">MASPTTERTGPATLWRDQDFLKLWAGQSLSLVGTQVTVLAMPIVAFLLLNASVAEMGILGALARLPMVLFLVVGVWVDRMRRRPVLIVSDVARAVMLGTVPLLFVMDLLVLWWLYVVVFAMGVFGVLFEIAYRSYLPGLVAPEHLGDGNSKLQLSDSVAKAVGPSLAGVLVAARSAPLVIIIDAMTYVISAVSLLLIRKREDRPQADEGGGSMLQAIAQGLRWVMGQPLIRPLAIASAVYSFFDIGILQTLYFPFLVQDVGVPAAWVGGVLAVGGVGAIAGAWLAVRFMKGVGPGPTMLWATVIGNSSLLLVPLAGGPLWLAVAMLAVSQLIVGLTTQIFVVNNITVLQSATPREMVGRVIATIWAMGLVPAPLGALVAGLIGEAVGMRPVVLVAALIGALVPMAVLAMSPIPKLRQVPETPLTSGEGS</sequence>
<evidence type="ECO:0000256" key="4">
    <source>
        <dbReference type="ARBA" id="ARBA00022989"/>
    </source>
</evidence>
<evidence type="ECO:0000256" key="1">
    <source>
        <dbReference type="ARBA" id="ARBA00004651"/>
    </source>
</evidence>
<feature type="transmembrane region" description="Helical" evidence="6">
    <location>
        <begin position="112"/>
        <end position="132"/>
    </location>
</feature>
<feature type="transmembrane region" description="Helical" evidence="6">
    <location>
        <begin position="360"/>
        <end position="382"/>
    </location>
</feature>
<dbReference type="PANTHER" id="PTHR23513:SF6">
    <property type="entry name" value="MAJOR FACILITATOR SUPERFAMILY ASSOCIATED DOMAIN-CONTAINING PROTEIN"/>
    <property type="match status" value="1"/>
</dbReference>
<dbReference type="Proteomes" id="UP001500888">
    <property type="component" value="Unassembled WGS sequence"/>
</dbReference>
<dbReference type="Gene3D" id="1.20.1250.20">
    <property type="entry name" value="MFS general substrate transporter like domains"/>
    <property type="match status" value="1"/>
</dbReference>
<proteinExistence type="predicted"/>
<evidence type="ECO:0000256" key="3">
    <source>
        <dbReference type="ARBA" id="ARBA00022692"/>
    </source>
</evidence>
<evidence type="ECO:0000259" key="7">
    <source>
        <dbReference type="PROSITE" id="PS50850"/>
    </source>
</evidence>
<evidence type="ECO:0000256" key="5">
    <source>
        <dbReference type="ARBA" id="ARBA00023136"/>
    </source>
</evidence>
<protein>
    <submittedName>
        <fullName evidence="8">MFS transporter</fullName>
    </submittedName>
</protein>
<feature type="transmembrane region" description="Helical" evidence="6">
    <location>
        <begin position="264"/>
        <end position="286"/>
    </location>
</feature>
<evidence type="ECO:0000256" key="6">
    <source>
        <dbReference type="SAM" id="Phobius"/>
    </source>
</evidence>
<dbReference type="InterPro" id="IPR020846">
    <property type="entry name" value="MFS_dom"/>
</dbReference>
<keyword evidence="3 6" id="KW-0812">Transmembrane</keyword>
<feature type="domain" description="Major facilitator superfamily (MFS) profile" evidence="7">
    <location>
        <begin position="230"/>
        <end position="429"/>
    </location>
</feature>